<dbReference type="RefSeq" id="WP_179508923.1">
    <property type="nucleotide sequence ID" value="NZ_JACCBY010000003.1"/>
</dbReference>
<evidence type="ECO:0000259" key="1">
    <source>
        <dbReference type="Pfam" id="PF03372"/>
    </source>
</evidence>
<proteinExistence type="predicted"/>
<sequence>MRRIPGVVLLASVLLVTGLAEPKPVMAVERTVFHAAPAPGPVTLLSYNVEGLPWPLTHGRTAAAASIAAELRAMHDRGDGPQVVAVQEAFGAAQKAIGTAAGYRYVAFGPAADDAGAAATTPQERAFLADASLWHGETAGAREDSGLAIFSDYPILWARRVAFPRFACAGYDCLANKGMLAVALRVPGRTAPLVVVDTHLNARAASGVANDRSLFAYQRQADALRAFIGSVGGGGASVVLAGDFNVGNDPERQAYLAQALVGGDGMTLAASETACGATCRAIAPTPTLARAKTVVAYRGTLTAEGQTRSFGTLADGDRLSDHIGVMRRFGLGA</sequence>
<organism evidence="2 3">
    <name type="scientific">Sphingomonas melonis</name>
    <dbReference type="NCBI Taxonomy" id="152682"/>
    <lineage>
        <taxon>Bacteria</taxon>
        <taxon>Pseudomonadati</taxon>
        <taxon>Pseudomonadota</taxon>
        <taxon>Alphaproteobacteria</taxon>
        <taxon>Sphingomonadales</taxon>
        <taxon>Sphingomonadaceae</taxon>
        <taxon>Sphingomonas</taxon>
    </lineage>
</organism>
<dbReference type="GO" id="GO:0004519">
    <property type="term" value="F:endonuclease activity"/>
    <property type="evidence" value="ECO:0007669"/>
    <property type="project" value="UniProtKB-KW"/>
</dbReference>
<dbReference type="Proteomes" id="UP000517753">
    <property type="component" value="Unassembled WGS sequence"/>
</dbReference>
<keyword evidence="2" id="KW-0255">Endonuclease</keyword>
<accession>A0A7Y9FNU6</accession>
<dbReference type="PANTHER" id="PTHR16320:SF23">
    <property type="entry name" value="SPHINGOMYELINASE C 1"/>
    <property type="match status" value="1"/>
</dbReference>
<comment type="caution">
    <text evidence="2">The sequence shown here is derived from an EMBL/GenBank/DDBJ whole genome shotgun (WGS) entry which is preliminary data.</text>
</comment>
<dbReference type="AlphaFoldDB" id="A0A7Y9FNU6"/>
<reference evidence="2 3" key="1">
    <citation type="submission" date="2020-08" db="EMBL/GenBank/DDBJ databases">
        <title>The Agave Microbiome: Exploring the role of microbial communities in plant adaptations to desert environments.</title>
        <authorList>
            <person name="Partida-Martinez L.P."/>
        </authorList>
    </citation>
    <scope>NUCLEOTIDE SEQUENCE [LARGE SCALE GENOMIC DNA]</scope>
    <source>
        <strain evidence="2 3">AS2.3</strain>
    </source>
</reference>
<keyword evidence="2" id="KW-0269">Exonuclease</keyword>
<name>A0A7Y9FNU6_9SPHN</name>
<keyword evidence="2" id="KW-0540">Nuclease</keyword>
<dbReference type="SUPFAM" id="SSF56219">
    <property type="entry name" value="DNase I-like"/>
    <property type="match status" value="1"/>
</dbReference>
<dbReference type="Gene3D" id="3.60.10.10">
    <property type="entry name" value="Endonuclease/exonuclease/phosphatase"/>
    <property type="match status" value="1"/>
</dbReference>
<dbReference type="Pfam" id="PF03372">
    <property type="entry name" value="Exo_endo_phos"/>
    <property type="match status" value="1"/>
</dbReference>
<keyword evidence="3" id="KW-1185">Reference proteome</keyword>
<gene>
    <name evidence="2" type="ORF">HD841_002229</name>
</gene>
<feature type="domain" description="Endonuclease/exonuclease/phosphatase" evidence="1">
    <location>
        <begin position="45"/>
        <end position="246"/>
    </location>
</feature>
<protein>
    <submittedName>
        <fullName evidence="2">Endonuclease/exonuclease/phosphatase family metal-dependent hydrolase</fullName>
    </submittedName>
</protein>
<dbReference type="InterPro" id="IPR038772">
    <property type="entry name" value="Sph/SMPD2-like"/>
</dbReference>
<evidence type="ECO:0000313" key="3">
    <source>
        <dbReference type="Proteomes" id="UP000517753"/>
    </source>
</evidence>
<dbReference type="InterPro" id="IPR036691">
    <property type="entry name" value="Endo/exonu/phosph_ase_sf"/>
</dbReference>
<dbReference type="GO" id="GO:0004527">
    <property type="term" value="F:exonuclease activity"/>
    <property type="evidence" value="ECO:0007669"/>
    <property type="project" value="UniProtKB-KW"/>
</dbReference>
<dbReference type="PANTHER" id="PTHR16320">
    <property type="entry name" value="SPHINGOMYELINASE FAMILY MEMBER"/>
    <property type="match status" value="1"/>
</dbReference>
<keyword evidence="2" id="KW-0378">Hydrolase</keyword>
<dbReference type="GO" id="GO:0004767">
    <property type="term" value="F:sphingomyelin phosphodiesterase activity"/>
    <property type="evidence" value="ECO:0007669"/>
    <property type="project" value="InterPro"/>
</dbReference>
<dbReference type="EMBL" id="JACCBY010000003">
    <property type="protein sequence ID" value="NYD90432.1"/>
    <property type="molecule type" value="Genomic_DNA"/>
</dbReference>
<dbReference type="InterPro" id="IPR005135">
    <property type="entry name" value="Endo/exonuclease/phosphatase"/>
</dbReference>
<evidence type="ECO:0000313" key="2">
    <source>
        <dbReference type="EMBL" id="NYD90432.1"/>
    </source>
</evidence>